<name>A0A7E4VN94_PANRE</name>
<evidence type="ECO:0000313" key="1">
    <source>
        <dbReference type="Proteomes" id="UP000492821"/>
    </source>
</evidence>
<keyword evidence="1" id="KW-1185">Reference proteome</keyword>
<dbReference type="WBParaSite" id="Pan_g2301.t1">
    <property type="protein sequence ID" value="Pan_g2301.t1"/>
    <property type="gene ID" value="Pan_g2301"/>
</dbReference>
<organism evidence="1 2">
    <name type="scientific">Panagrellus redivivus</name>
    <name type="common">Microworm</name>
    <dbReference type="NCBI Taxonomy" id="6233"/>
    <lineage>
        <taxon>Eukaryota</taxon>
        <taxon>Metazoa</taxon>
        <taxon>Ecdysozoa</taxon>
        <taxon>Nematoda</taxon>
        <taxon>Chromadorea</taxon>
        <taxon>Rhabditida</taxon>
        <taxon>Tylenchina</taxon>
        <taxon>Panagrolaimomorpha</taxon>
        <taxon>Panagrolaimoidea</taxon>
        <taxon>Panagrolaimidae</taxon>
        <taxon>Panagrellus</taxon>
    </lineage>
</organism>
<sequence length="342" mass="39966">MARPYKLRCLCPTALFAPQVVAEPSCIHQNCTDYVIVTMSRASNKRVIKRFTYDWLIRFAELHPFKVSDFNSDRYLFKTYNSKYAQISALFNILLARHAPNIVYIGEKDWNANFFNKRCVFERDIDLSYYVFLYNLGRSKKVTVFVSETFLLLDIVPGAITTIKNDRHVLYGRRLDVLYNKDRAVNTVTPAITSEELKYLVKFGRFKRSIFIDVTLTNPVTFSEIWPLVSKCRVLFLSIKNLIYNDNIANALRKNKCPSFITLKKIDISDKALLEMFDFFLVRPVRHLRLFFKQRKDKLIGKAIIDKYKCAEDPELNLDEYAPGAMFSYIECKSDGVFILFD</sequence>
<accession>A0A7E4VN94</accession>
<evidence type="ECO:0000313" key="2">
    <source>
        <dbReference type="WBParaSite" id="Pan_g2301.t1"/>
    </source>
</evidence>
<dbReference type="AlphaFoldDB" id="A0A7E4VN94"/>
<dbReference type="Proteomes" id="UP000492821">
    <property type="component" value="Unassembled WGS sequence"/>
</dbReference>
<protein>
    <submittedName>
        <fullName evidence="2">FBA_2 domain-containing protein</fullName>
    </submittedName>
</protein>
<proteinExistence type="predicted"/>
<reference evidence="1" key="1">
    <citation type="journal article" date="2013" name="Genetics">
        <title>The draft genome and transcriptome of Panagrellus redivivus are shaped by the harsh demands of a free-living lifestyle.</title>
        <authorList>
            <person name="Srinivasan J."/>
            <person name="Dillman A.R."/>
            <person name="Macchietto M.G."/>
            <person name="Heikkinen L."/>
            <person name="Lakso M."/>
            <person name="Fracchia K.M."/>
            <person name="Antoshechkin I."/>
            <person name="Mortazavi A."/>
            <person name="Wong G."/>
            <person name="Sternberg P.W."/>
        </authorList>
    </citation>
    <scope>NUCLEOTIDE SEQUENCE [LARGE SCALE GENOMIC DNA]</scope>
    <source>
        <strain evidence="1">MT8872</strain>
    </source>
</reference>
<reference evidence="2" key="2">
    <citation type="submission" date="2020-10" db="UniProtKB">
        <authorList>
            <consortium name="WormBaseParasite"/>
        </authorList>
    </citation>
    <scope>IDENTIFICATION</scope>
</reference>